<evidence type="ECO:0000256" key="1">
    <source>
        <dbReference type="SAM" id="Coils"/>
    </source>
</evidence>
<gene>
    <name evidence="2" type="ORF">KXV57_006550</name>
</gene>
<dbReference type="EMBL" id="JAIBSC010000049">
    <property type="protein sequence ID" value="KAH1903994.1"/>
    <property type="molecule type" value="Genomic_DNA"/>
</dbReference>
<protein>
    <submittedName>
        <fullName evidence="2">Uncharacterized protein</fullName>
    </submittedName>
</protein>
<reference evidence="2" key="1">
    <citation type="submission" date="2021-08" db="EMBL/GenBank/DDBJ databases">
        <title>Global Aspergillus fumigatus from environmental and clinical sources.</title>
        <authorList>
            <person name="Barber A."/>
            <person name="Sae-Ong T."/>
        </authorList>
    </citation>
    <scope>NUCLEOTIDE SEQUENCE</scope>
    <source>
        <strain evidence="2">NRZ-2016-071</strain>
    </source>
</reference>
<keyword evidence="1" id="KW-0175">Coiled coil</keyword>
<accession>A0A9P8SS15</accession>
<evidence type="ECO:0000313" key="3">
    <source>
        <dbReference type="Proteomes" id="UP000813423"/>
    </source>
</evidence>
<feature type="coiled-coil region" evidence="1">
    <location>
        <begin position="57"/>
        <end position="91"/>
    </location>
</feature>
<organism evidence="2 3">
    <name type="scientific">Aspergillus fumigatus</name>
    <name type="common">Neosartorya fumigata</name>
    <dbReference type="NCBI Taxonomy" id="746128"/>
    <lineage>
        <taxon>Eukaryota</taxon>
        <taxon>Fungi</taxon>
        <taxon>Dikarya</taxon>
        <taxon>Ascomycota</taxon>
        <taxon>Pezizomycotina</taxon>
        <taxon>Eurotiomycetes</taxon>
        <taxon>Eurotiomycetidae</taxon>
        <taxon>Eurotiales</taxon>
        <taxon>Aspergillaceae</taxon>
        <taxon>Aspergillus</taxon>
        <taxon>Aspergillus subgen. Fumigati</taxon>
    </lineage>
</organism>
<proteinExistence type="predicted"/>
<dbReference type="AlphaFoldDB" id="A0A9P8SS15"/>
<comment type="caution">
    <text evidence="2">The sequence shown here is derived from an EMBL/GenBank/DDBJ whole genome shotgun (WGS) entry which is preliminary data.</text>
</comment>
<evidence type="ECO:0000313" key="2">
    <source>
        <dbReference type="EMBL" id="KAH1903994.1"/>
    </source>
</evidence>
<name>A0A9P8SS15_ASPFM</name>
<dbReference type="Proteomes" id="UP000813423">
    <property type="component" value="Unassembled WGS sequence"/>
</dbReference>
<sequence length="127" mass="14675">MEAQLTDEELQQLLQDLDKIPPDNLPVDDIHPFSSYETTALTDFISFPCYDGYSPDIPKADGEREAMRKRIEQLEKQNESVLILLQRMRSHMKDVQTWMEQVTTVLRQRLGEAPEPATEHGFNAEDV</sequence>